<evidence type="ECO:0000256" key="4">
    <source>
        <dbReference type="ARBA" id="ARBA00023136"/>
    </source>
</evidence>
<feature type="transmembrane region" description="Helical" evidence="5">
    <location>
        <begin position="21"/>
        <end position="43"/>
    </location>
</feature>
<gene>
    <name evidence="6" type="ORF">EOD43_18690</name>
</gene>
<name>A0A437LY26_9SPHN</name>
<keyword evidence="2 5" id="KW-0812">Transmembrane</keyword>
<evidence type="ECO:0000256" key="1">
    <source>
        <dbReference type="ARBA" id="ARBA00004370"/>
    </source>
</evidence>
<feature type="transmembrane region" description="Helical" evidence="5">
    <location>
        <begin position="49"/>
        <end position="66"/>
    </location>
</feature>
<evidence type="ECO:0000256" key="5">
    <source>
        <dbReference type="SAM" id="Phobius"/>
    </source>
</evidence>
<keyword evidence="4 5" id="KW-0472">Membrane</keyword>
<dbReference type="EMBL" id="SACN01000003">
    <property type="protein sequence ID" value="RVT90301.1"/>
    <property type="molecule type" value="Genomic_DNA"/>
</dbReference>
<comment type="caution">
    <text evidence="6">The sequence shown here is derived from an EMBL/GenBank/DDBJ whole genome shotgun (WGS) entry which is preliminary data.</text>
</comment>
<evidence type="ECO:0000313" key="7">
    <source>
        <dbReference type="Proteomes" id="UP000282971"/>
    </source>
</evidence>
<dbReference type="OrthoDB" id="9799932at2"/>
<dbReference type="AlphaFoldDB" id="A0A437LY26"/>
<dbReference type="Pfam" id="PF05101">
    <property type="entry name" value="VirB3"/>
    <property type="match status" value="1"/>
</dbReference>
<reference evidence="6 7" key="1">
    <citation type="submission" date="2019-01" db="EMBL/GenBank/DDBJ databases">
        <authorList>
            <person name="Chen W.-M."/>
        </authorList>
    </citation>
    <scope>NUCLEOTIDE SEQUENCE [LARGE SCALE GENOMIC DNA]</scope>
    <source>
        <strain evidence="6 7">CCP-7</strain>
    </source>
</reference>
<proteinExistence type="predicted"/>
<sequence length="112" mass="11984">MRGLSEPLVEDILFLAVTRPAMWLGAPLEAALPIAFAGVLMLLVSGNPLYAAGFGVAAFAAARLVVRHDPNAFRLMMLWIGTKARCRNRAVWGGSSYSPLPTAGTRRAGFAR</sequence>
<evidence type="ECO:0000256" key="3">
    <source>
        <dbReference type="ARBA" id="ARBA00022989"/>
    </source>
</evidence>
<evidence type="ECO:0000313" key="6">
    <source>
        <dbReference type="EMBL" id="RVT90301.1"/>
    </source>
</evidence>
<dbReference type="InterPro" id="IPR007792">
    <property type="entry name" value="T4SS_VirB3/TrbD/AvhB"/>
</dbReference>
<evidence type="ECO:0000256" key="2">
    <source>
        <dbReference type="ARBA" id="ARBA00022692"/>
    </source>
</evidence>
<dbReference type="GO" id="GO:0016020">
    <property type="term" value="C:membrane"/>
    <property type="evidence" value="ECO:0007669"/>
    <property type="project" value="UniProtKB-SubCell"/>
</dbReference>
<organism evidence="6 7">
    <name type="scientific">Sphingomonas crocodyli</name>
    <dbReference type="NCBI Taxonomy" id="1979270"/>
    <lineage>
        <taxon>Bacteria</taxon>
        <taxon>Pseudomonadati</taxon>
        <taxon>Pseudomonadota</taxon>
        <taxon>Alphaproteobacteria</taxon>
        <taxon>Sphingomonadales</taxon>
        <taxon>Sphingomonadaceae</taxon>
        <taxon>Sphingomonas</taxon>
    </lineage>
</organism>
<dbReference type="RefSeq" id="WP_127745558.1">
    <property type="nucleotide sequence ID" value="NZ_SACN01000003.1"/>
</dbReference>
<accession>A0A437LY26</accession>
<keyword evidence="3 5" id="KW-1133">Transmembrane helix</keyword>
<comment type="subcellular location">
    <subcellularLocation>
        <location evidence="1">Membrane</location>
    </subcellularLocation>
</comment>
<keyword evidence="7" id="KW-1185">Reference proteome</keyword>
<protein>
    <submittedName>
        <fullName evidence="6">Type VI secretion protein</fullName>
    </submittedName>
</protein>
<dbReference type="Proteomes" id="UP000282971">
    <property type="component" value="Unassembled WGS sequence"/>
</dbReference>